<reference evidence="3" key="1">
    <citation type="submission" date="2023-10" db="EMBL/GenBank/DDBJ databases">
        <title>Genome assemblies of two species of porcelain crab, Petrolisthes cinctipes and Petrolisthes manimaculis (Anomura: Porcellanidae).</title>
        <authorList>
            <person name="Angst P."/>
        </authorList>
    </citation>
    <scope>NUCLEOTIDE SEQUENCE</scope>
    <source>
        <strain evidence="3">PB745_01</strain>
        <tissue evidence="3">Gill</tissue>
    </source>
</reference>
<feature type="chain" id="PRO_5042056501" evidence="2">
    <location>
        <begin position="27"/>
        <end position="98"/>
    </location>
</feature>
<evidence type="ECO:0000313" key="4">
    <source>
        <dbReference type="Proteomes" id="UP001286313"/>
    </source>
</evidence>
<evidence type="ECO:0000313" key="3">
    <source>
        <dbReference type="EMBL" id="KAK3855970.1"/>
    </source>
</evidence>
<keyword evidence="4" id="KW-1185">Reference proteome</keyword>
<comment type="caution">
    <text evidence="3">The sequence shown here is derived from an EMBL/GenBank/DDBJ whole genome shotgun (WGS) entry which is preliminary data.</text>
</comment>
<sequence length="98" mass="10712">MSQSPSWQMPATCVALVWNALSQVWTRVPPGVWDELCPLFGGVMSGMRRWGVSQQEGQPAEYPSSLQASATLSMDRLEADAEEELLSPPPHTLPVSSK</sequence>
<protein>
    <submittedName>
        <fullName evidence="3">Uncharacterized protein</fullName>
    </submittedName>
</protein>
<evidence type="ECO:0000256" key="2">
    <source>
        <dbReference type="SAM" id="SignalP"/>
    </source>
</evidence>
<accession>A0AAE1BW26</accession>
<proteinExistence type="predicted"/>
<feature type="signal peptide" evidence="2">
    <location>
        <begin position="1"/>
        <end position="26"/>
    </location>
</feature>
<evidence type="ECO:0000256" key="1">
    <source>
        <dbReference type="SAM" id="MobiDB-lite"/>
    </source>
</evidence>
<dbReference type="EMBL" id="JAWQEG010006029">
    <property type="protein sequence ID" value="KAK3855970.1"/>
    <property type="molecule type" value="Genomic_DNA"/>
</dbReference>
<organism evidence="3 4">
    <name type="scientific">Petrolisthes cinctipes</name>
    <name type="common">Flat porcelain crab</name>
    <dbReference type="NCBI Taxonomy" id="88211"/>
    <lineage>
        <taxon>Eukaryota</taxon>
        <taxon>Metazoa</taxon>
        <taxon>Ecdysozoa</taxon>
        <taxon>Arthropoda</taxon>
        <taxon>Crustacea</taxon>
        <taxon>Multicrustacea</taxon>
        <taxon>Malacostraca</taxon>
        <taxon>Eumalacostraca</taxon>
        <taxon>Eucarida</taxon>
        <taxon>Decapoda</taxon>
        <taxon>Pleocyemata</taxon>
        <taxon>Anomura</taxon>
        <taxon>Galatheoidea</taxon>
        <taxon>Porcellanidae</taxon>
        <taxon>Petrolisthes</taxon>
    </lineage>
</organism>
<feature type="region of interest" description="Disordered" evidence="1">
    <location>
        <begin position="52"/>
        <end position="98"/>
    </location>
</feature>
<dbReference type="AlphaFoldDB" id="A0AAE1BW26"/>
<keyword evidence="2" id="KW-0732">Signal</keyword>
<dbReference type="Proteomes" id="UP001286313">
    <property type="component" value="Unassembled WGS sequence"/>
</dbReference>
<gene>
    <name evidence="3" type="ORF">Pcinc_037659</name>
</gene>
<name>A0AAE1BW26_PETCI</name>